<evidence type="ECO:0000313" key="2">
    <source>
        <dbReference type="EMBL" id="SMX25611.1"/>
    </source>
</evidence>
<dbReference type="RefSeq" id="WP_217897972.1">
    <property type="nucleotide sequence ID" value="NZ_FXXQ01000020.1"/>
</dbReference>
<dbReference type="AlphaFoldDB" id="A0A238J5I9"/>
<dbReference type="InterPro" id="IPR027396">
    <property type="entry name" value="DsrEFH-like"/>
</dbReference>
<name>A0A238J5I9_9RHOB</name>
<dbReference type="PANTHER" id="PTHR37691">
    <property type="entry name" value="BLR3518 PROTEIN"/>
    <property type="match status" value="1"/>
</dbReference>
<dbReference type="PANTHER" id="PTHR37691:SF1">
    <property type="entry name" value="BLR3518 PROTEIN"/>
    <property type="match status" value="1"/>
</dbReference>
<reference evidence="2 3" key="1">
    <citation type="submission" date="2017-05" db="EMBL/GenBank/DDBJ databases">
        <authorList>
            <person name="Song R."/>
            <person name="Chenine A.L."/>
            <person name="Ruprecht R.M."/>
        </authorList>
    </citation>
    <scope>NUCLEOTIDE SEQUENCE [LARGE SCALE GENOMIC DNA]</scope>
    <source>
        <strain evidence="2 3">CECT 8489</strain>
    </source>
</reference>
<evidence type="ECO:0000313" key="3">
    <source>
        <dbReference type="Proteomes" id="UP000201838"/>
    </source>
</evidence>
<feature type="signal peptide" evidence="1">
    <location>
        <begin position="1"/>
        <end position="24"/>
    </location>
</feature>
<protein>
    <submittedName>
        <fullName evidence="2">DsrE/DsrF-like family protein</fullName>
    </submittedName>
</protein>
<sequence>MNFTRTFVALLAMCWALAGIPASAHDDAPPHEIHKIVIQVSDNSEGTFTKVLNNASNMSNFFLTRGEEYEIEIVAYNAGLHMLRTDTSPVLERIQSFTDSVPNVTISACGNTIKGMSKQAGRDIEIVPNARVVPGGIVRLMELSDQGYFMIRP</sequence>
<proteinExistence type="predicted"/>
<evidence type="ECO:0000256" key="1">
    <source>
        <dbReference type="SAM" id="SignalP"/>
    </source>
</evidence>
<dbReference type="SUPFAM" id="SSF75169">
    <property type="entry name" value="DsrEFH-like"/>
    <property type="match status" value="1"/>
</dbReference>
<dbReference type="Proteomes" id="UP000201838">
    <property type="component" value="Unassembled WGS sequence"/>
</dbReference>
<dbReference type="Gene3D" id="3.40.1260.10">
    <property type="entry name" value="DsrEFH-like"/>
    <property type="match status" value="1"/>
</dbReference>
<feature type="chain" id="PRO_5012104844" evidence="1">
    <location>
        <begin position="25"/>
        <end position="153"/>
    </location>
</feature>
<accession>A0A238J5I9</accession>
<keyword evidence="3" id="KW-1185">Reference proteome</keyword>
<gene>
    <name evidence="2" type="ORF">BOA8489_03755</name>
</gene>
<dbReference type="EMBL" id="FXXQ01000020">
    <property type="protein sequence ID" value="SMX25611.1"/>
    <property type="molecule type" value="Genomic_DNA"/>
</dbReference>
<keyword evidence="1" id="KW-0732">Signal</keyword>
<organism evidence="2 3">
    <name type="scientific">Boseongicola aestuarii</name>
    <dbReference type="NCBI Taxonomy" id="1470561"/>
    <lineage>
        <taxon>Bacteria</taxon>
        <taxon>Pseudomonadati</taxon>
        <taxon>Pseudomonadota</taxon>
        <taxon>Alphaproteobacteria</taxon>
        <taxon>Rhodobacterales</taxon>
        <taxon>Paracoccaceae</taxon>
        <taxon>Boseongicola</taxon>
    </lineage>
</organism>